<dbReference type="Pfam" id="PF19054">
    <property type="entry name" value="DUF5753"/>
    <property type="match status" value="1"/>
</dbReference>
<protein>
    <recommendedName>
        <fullName evidence="1">HTH cro/C1-type domain-containing protein</fullName>
    </recommendedName>
</protein>
<dbReference type="AlphaFoldDB" id="A0A6I4W7Z0"/>
<evidence type="ECO:0000313" key="2">
    <source>
        <dbReference type="EMBL" id="MXQ62842.1"/>
    </source>
</evidence>
<dbReference type="Gene3D" id="1.10.260.40">
    <property type="entry name" value="lambda repressor-like DNA-binding domains"/>
    <property type="match status" value="1"/>
</dbReference>
<dbReference type="EMBL" id="WUTW01000001">
    <property type="protein sequence ID" value="MXQ62842.1"/>
    <property type="molecule type" value="Genomic_DNA"/>
</dbReference>
<organism evidence="2 3">
    <name type="scientific">Actinomadura rayongensis</name>
    <dbReference type="NCBI Taxonomy" id="1429076"/>
    <lineage>
        <taxon>Bacteria</taxon>
        <taxon>Bacillati</taxon>
        <taxon>Actinomycetota</taxon>
        <taxon>Actinomycetes</taxon>
        <taxon>Streptosporangiales</taxon>
        <taxon>Thermomonosporaceae</taxon>
        <taxon>Actinomadura</taxon>
    </lineage>
</organism>
<dbReference type="OrthoDB" id="3355929at2"/>
<proteinExistence type="predicted"/>
<evidence type="ECO:0000259" key="1">
    <source>
        <dbReference type="PROSITE" id="PS50943"/>
    </source>
</evidence>
<dbReference type="Pfam" id="PF13560">
    <property type="entry name" value="HTH_31"/>
    <property type="match status" value="1"/>
</dbReference>
<keyword evidence="3" id="KW-1185">Reference proteome</keyword>
<reference evidence="2 3" key="1">
    <citation type="submission" date="2019-12" db="EMBL/GenBank/DDBJ databases">
        <title>Nocardia macrotermitis sp. nov. and Nocardia aurantia sp. nov., isolated from the gut of the fungus growing-termite Macrotermes natalensis.</title>
        <authorList>
            <person name="Christine B."/>
            <person name="Rene B."/>
        </authorList>
    </citation>
    <scope>NUCLEOTIDE SEQUENCE [LARGE SCALE GENOMIC DNA]</scope>
    <source>
        <strain evidence="2 3">DSM 102126</strain>
    </source>
</reference>
<dbReference type="SMART" id="SM00530">
    <property type="entry name" value="HTH_XRE"/>
    <property type="match status" value="1"/>
</dbReference>
<dbReference type="InterPro" id="IPR043917">
    <property type="entry name" value="DUF5753"/>
</dbReference>
<evidence type="ECO:0000313" key="3">
    <source>
        <dbReference type="Proteomes" id="UP000431901"/>
    </source>
</evidence>
<dbReference type="GO" id="GO:0003677">
    <property type="term" value="F:DNA binding"/>
    <property type="evidence" value="ECO:0007669"/>
    <property type="project" value="InterPro"/>
</dbReference>
<gene>
    <name evidence="2" type="ORF">GQ466_02225</name>
</gene>
<comment type="caution">
    <text evidence="2">The sequence shown here is derived from an EMBL/GenBank/DDBJ whole genome shotgun (WGS) entry which is preliminary data.</text>
</comment>
<dbReference type="InterPro" id="IPR010982">
    <property type="entry name" value="Lambda_DNA-bd_dom_sf"/>
</dbReference>
<feature type="domain" description="HTH cro/C1-type" evidence="1">
    <location>
        <begin position="21"/>
        <end position="73"/>
    </location>
</feature>
<dbReference type="CDD" id="cd00093">
    <property type="entry name" value="HTH_XRE"/>
    <property type="match status" value="1"/>
</dbReference>
<dbReference type="InterPro" id="IPR001387">
    <property type="entry name" value="Cro/C1-type_HTH"/>
</dbReference>
<dbReference type="RefSeq" id="WP_161101076.1">
    <property type="nucleotide sequence ID" value="NZ_JBHLYI010000002.1"/>
</dbReference>
<dbReference type="SUPFAM" id="SSF47413">
    <property type="entry name" value="lambda repressor-like DNA-binding domains"/>
    <property type="match status" value="1"/>
</dbReference>
<dbReference type="Proteomes" id="UP000431901">
    <property type="component" value="Unassembled WGS sequence"/>
</dbReference>
<name>A0A6I4W7Z0_9ACTN</name>
<sequence length="269" mass="30518">MRMRAGFDPDSSLWDLTAVCLRQLRLTHGWSLAAVGDVIDRDRSLVSYVESGDTRLRIEHAQKLDEAWNTDGLLSAMVRFAKSGHNAQWFKAHQQFEAKSNELRIWETSWIPGLFQTPEYARAVFECYGLEDIDKPLAARLKRQTLLDRLPRPLIWAYLYQDVIESPVGGPEVMCAQLARLLELAERPNITVRVMTRSAGATVGRDGAFKIMTRGTDEQAYTQASEGGRLTEDTEDVSSFRVKFARIGDHALPVDASLRLIRETMEKFQ</sequence>
<accession>A0A6I4W7Z0</accession>
<dbReference type="PROSITE" id="PS50943">
    <property type="entry name" value="HTH_CROC1"/>
    <property type="match status" value="1"/>
</dbReference>